<evidence type="ECO:0000256" key="1">
    <source>
        <dbReference type="ARBA" id="ARBA00005322"/>
    </source>
</evidence>
<evidence type="ECO:0000313" key="11">
    <source>
        <dbReference type="EMBL" id="MFG6465622.1"/>
    </source>
</evidence>
<evidence type="ECO:0000256" key="7">
    <source>
        <dbReference type="ARBA" id="ARBA00024739"/>
    </source>
</evidence>
<keyword evidence="11" id="KW-0966">Cell projection</keyword>
<sequence length="111" mass="11213">MKIGNSPDGSAAPAKAEARPAARKPEASGANDIVRTATSAKPEPSAQVAISATAQMAASAAGADDGSFDTAKVQRISQAISEGKFTVNARAIADKLVANAQELLDARANKH</sequence>
<keyword evidence="4" id="KW-1005">Bacterial flagellum biogenesis</keyword>
<keyword evidence="3" id="KW-0678">Repressor</keyword>
<dbReference type="InterPro" id="IPR035890">
    <property type="entry name" value="Anti-sigma-28_factor_FlgM_sf"/>
</dbReference>
<comment type="caution">
    <text evidence="11">The sequence shown here is derived from an EMBL/GenBank/DDBJ whole genome shotgun (WGS) entry which is preliminary data.</text>
</comment>
<evidence type="ECO:0000256" key="8">
    <source>
        <dbReference type="ARBA" id="ARBA00030117"/>
    </source>
</evidence>
<gene>
    <name evidence="11" type="primary">flgM</name>
    <name evidence="11" type="ORF">ACG01O_03260</name>
</gene>
<organism evidence="11 12">
    <name type="scientific">Pelomonas baiyunensis</name>
    <dbReference type="NCBI Taxonomy" id="3299026"/>
    <lineage>
        <taxon>Bacteria</taxon>
        <taxon>Pseudomonadati</taxon>
        <taxon>Pseudomonadota</taxon>
        <taxon>Betaproteobacteria</taxon>
        <taxon>Burkholderiales</taxon>
        <taxon>Sphaerotilaceae</taxon>
        <taxon>Roseateles</taxon>
    </lineage>
</organism>
<dbReference type="EMBL" id="JBIGIB010000001">
    <property type="protein sequence ID" value="MFG6465622.1"/>
    <property type="molecule type" value="Genomic_DNA"/>
</dbReference>
<evidence type="ECO:0000259" key="10">
    <source>
        <dbReference type="Pfam" id="PF04316"/>
    </source>
</evidence>
<name>A0ABW7GUG9_9BURK</name>
<feature type="domain" description="Anti-sigma-28 factor FlgM C-terminal" evidence="10">
    <location>
        <begin position="47"/>
        <end position="97"/>
    </location>
</feature>
<reference evidence="11 12" key="1">
    <citation type="submission" date="2024-08" db="EMBL/GenBank/DDBJ databases">
        <authorList>
            <person name="Lu H."/>
        </authorList>
    </citation>
    <scope>NUCLEOTIDE SEQUENCE [LARGE SCALE GENOMIC DNA]</scope>
    <source>
        <strain evidence="11 12">BYS87W</strain>
    </source>
</reference>
<feature type="region of interest" description="Disordered" evidence="9">
    <location>
        <begin position="1"/>
        <end position="47"/>
    </location>
</feature>
<comment type="similarity">
    <text evidence="1">Belongs to the FlgM family.</text>
</comment>
<accession>A0ABW7GUG9</accession>
<evidence type="ECO:0000256" key="5">
    <source>
        <dbReference type="ARBA" id="ARBA00023015"/>
    </source>
</evidence>
<feature type="compositionally biased region" description="Basic and acidic residues" evidence="9">
    <location>
        <begin position="16"/>
        <end position="26"/>
    </location>
</feature>
<dbReference type="Pfam" id="PF04316">
    <property type="entry name" value="FlgM"/>
    <property type="match status" value="1"/>
</dbReference>
<keyword evidence="12" id="KW-1185">Reference proteome</keyword>
<evidence type="ECO:0000256" key="9">
    <source>
        <dbReference type="SAM" id="MobiDB-lite"/>
    </source>
</evidence>
<dbReference type="SUPFAM" id="SSF101498">
    <property type="entry name" value="Anti-sigma factor FlgM"/>
    <property type="match status" value="1"/>
</dbReference>
<evidence type="ECO:0000313" key="12">
    <source>
        <dbReference type="Proteomes" id="UP001606303"/>
    </source>
</evidence>
<dbReference type="Proteomes" id="UP001606303">
    <property type="component" value="Unassembled WGS sequence"/>
</dbReference>
<evidence type="ECO:0000256" key="6">
    <source>
        <dbReference type="ARBA" id="ARBA00023163"/>
    </source>
</evidence>
<keyword evidence="6" id="KW-0804">Transcription</keyword>
<comment type="function">
    <text evidence="7">Responsible for the coupling of flagellin expression to flagellar assembly by preventing expression of the flagellin genes when a component of the middle class of proteins is defective. It negatively regulates flagellar genes by inhibiting the activity of FliA by directly binding to FliA.</text>
</comment>
<evidence type="ECO:0000256" key="2">
    <source>
        <dbReference type="ARBA" id="ARBA00017823"/>
    </source>
</evidence>
<keyword evidence="11" id="KW-0969">Cilium</keyword>
<dbReference type="RefSeq" id="WP_394381343.1">
    <property type="nucleotide sequence ID" value="NZ_JBIGIB010000001.1"/>
</dbReference>
<evidence type="ECO:0000256" key="4">
    <source>
        <dbReference type="ARBA" id="ARBA00022795"/>
    </source>
</evidence>
<dbReference type="NCBIfam" id="TIGR03824">
    <property type="entry name" value="FlgM_jcvi"/>
    <property type="match status" value="1"/>
</dbReference>
<dbReference type="InterPro" id="IPR031316">
    <property type="entry name" value="FlgM_C"/>
</dbReference>
<keyword evidence="11" id="KW-0282">Flagellum</keyword>
<proteinExistence type="inferred from homology"/>
<evidence type="ECO:0000256" key="3">
    <source>
        <dbReference type="ARBA" id="ARBA00022491"/>
    </source>
</evidence>
<protein>
    <recommendedName>
        <fullName evidence="2">Negative regulator of flagellin synthesis</fullName>
    </recommendedName>
    <alternativeName>
        <fullName evidence="8">Anti-sigma-28 factor</fullName>
    </alternativeName>
</protein>
<dbReference type="InterPro" id="IPR007412">
    <property type="entry name" value="FlgM"/>
</dbReference>
<keyword evidence="5" id="KW-0805">Transcription regulation</keyword>